<name>A0A814RIU2_9BILA</name>
<dbReference type="CDD" id="cd02440">
    <property type="entry name" value="AdoMet_MTases"/>
    <property type="match status" value="1"/>
</dbReference>
<evidence type="ECO:0000256" key="3">
    <source>
        <dbReference type="ARBA" id="ARBA00022679"/>
    </source>
</evidence>
<comment type="similarity">
    <text evidence="1">Belongs to the methyltransferase superfamily.</text>
</comment>
<dbReference type="EMBL" id="CAJOBH010224243">
    <property type="protein sequence ID" value="CAF5042638.1"/>
    <property type="molecule type" value="Genomic_DNA"/>
</dbReference>
<dbReference type="Proteomes" id="UP000663824">
    <property type="component" value="Unassembled WGS sequence"/>
</dbReference>
<dbReference type="Proteomes" id="UP000676336">
    <property type="component" value="Unassembled WGS sequence"/>
</dbReference>
<evidence type="ECO:0000313" key="6">
    <source>
        <dbReference type="EMBL" id="CAF2047670.1"/>
    </source>
</evidence>
<dbReference type="InterPro" id="IPR013216">
    <property type="entry name" value="Methyltransf_11"/>
</dbReference>
<evidence type="ECO:0000313" key="7">
    <source>
        <dbReference type="EMBL" id="CAF5042638.1"/>
    </source>
</evidence>
<keyword evidence="2" id="KW-0489">Methyltransferase</keyword>
<dbReference type="InterPro" id="IPR051052">
    <property type="entry name" value="Diverse_substrate_MTase"/>
</dbReference>
<dbReference type="GO" id="GO:0032259">
    <property type="term" value="P:methylation"/>
    <property type="evidence" value="ECO:0007669"/>
    <property type="project" value="UniProtKB-KW"/>
</dbReference>
<sequence length="262" mass="29922">MAKSNVNVTAAQGFEQAATAYEQARPSYPTEAIDLIKSLYNKPNRIIDLGAGTGKLTRLLGPINAQEIIAIEPVSKMRENLKNIPLITKIIDGAADQIPFEDSTIDMILCGQSFHWFANHNVLTELNRVLKSSGLLVLLWNIPDNQDNEWAEKISKYIDSFQSNETPRYKTMEWKNVFGNQNLFSSLEYKQFPCKHRITRYLLIDRILSTSFIAILPSDEKLKLIAEVQNMLENVEAIRDREEFDINYLTDVYWCSPLKSSS</sequence>
<dbReference type="EMBL" id="CAJOBI010265805">
    <property type="protein sequence ID" value="CAF5129505.1"/>
    <property type="molecule type" value="Genomic_DNA"/>
</dbReference>
<reference evidence="5" key="1">
    <citation type="submission" date="2021-02" db="EMBL/GenBank/DDBJ databases">
        <authorList>
            <person name="Nowell W R."/>
        </authorList>
    </citation>
    <scope>NUCLEOTIDE SEQUENCE</scope>
</reference>
<organism evidence="5 9">
    <name type="scientific">Rotaria magnacalcarata</name>
    <dbReference type="NCBI Taxonomy" id="392030"/>
    <lineage>
        <taxon>Eukaryota</taxon>
        <taxon>Metazoa</taxon>
        <taxon>Spiralia</taxon>
        <taxon>Gnathifera</taxon>
        <taxon>Rotifera</taxon>
        <taxon>Eurotatoria</taxon>
        <taxon>Bdelloidea</taxon>
        <taxon>Philodinida</taxon>
        <taxon>Philodinidae</taxon>
        <taxon>Rotaria</taxon>
    </lineage>
</organism>
<dbReference type="Proteomes" id="UP000663855">
    <property type="component" value="Unassembled WGS sequence"/>
</dbReference>
<accession>A0A814RIU2</accession>
<dbReference type="Pfam" id="PF08241">
    <property type="entry name" value="Methyltransf_11"/>
    <property type="match status" value="1"/>
</dbReference>
<protein>
    <recommendedName>
        <fullName evidence="4">Methyltransferase type 11 domain-containing protein</fullName>
    </recommendedName>
</protein>
<dbReference type="GO" id="GO:0008757">
    <property type="term" value="F:S-adenosylmethionine-dependent methyltransferase activity"/>
    <property type="evidence" value="ECO:0007669"/>
    <property type="project" value="InterPro"/>
</dbReference>
<dbReference type="Gene3D" id="3.40.50.150">
    <property type="entry name" value="Vaccinia Virus protein VP39"/>
    <property type="match status" value="1"/>
</dbReference>
<evidence type="ECO:0000256" key="1">
    <source>
        <dbReference type="ARBA" id="ARBA00008361"/>
    </source>
</evidence>
<evidence type="ECO:0000256" key="2">
    <source>
        <dbReference type="ARBA" id="ARBA00022603"/>
    </source>
</evidence>
<dbReference type="Proteomes" id="UP000681967">
    <property type="component" value="Unassembled WGS sequence"/>
</dbReference>
<dbReference type="PANTHER" id="PTHR44942">
    <property type="entry name" value="METHYLTRANSF_11 DOMAIN-CONTAINING PROTEIN"/>
    <property type="match status" value="1"/>
</dbReference>
<evidence type="ECO:0000313" key="9">
    <source>
        <dbReference type="Proteomes" id="UP000663855"/>
    </source>
</evidence>
<evidence type="ECO:0000259" key="4">
    <source>
        <dbReference type="Pfam" id="PF08241"/>
    </source>
</evidence>
<dbReference type="InterPro" id="IPR029063">
    <property type="entry name" value="SAM-dependent_MTases_sf"/>
</dbReference>
<evidence type="ECO:0000313" key="5">
    <source>
        <dbReference type="EMBL" id="CAF1133510.1"/>
    </source>
</evidence>
<proteinExistence type="inferred from homology"/>
<dbReference type="SUPFAM" id="SSF53335">
    <property type="entry name" value="S-adenosyl-L-methionine-dependent methyltransferases"/>
    <property type="match status" value="1"/>
</dbReference>
<dbReference type="EMBL" id="CAJNRE010005635">
    <property type="protein sequence ID" value="CAF2047670.1"/>
    <property type="molecule type" value="Genomic_DNA"/>
</dbReference>
<feature type="domain" description="Methyltransferase type 11" evidence="4">
    <location>
        <begin position="48"/>
        <end position="138"/>
    </location>
</feature>
<comment type="caution">
    <text evidence="5">The sequence shown here is derived from an EMBL/GenBank/DDBJ whole genome shotgun (WGS) entry which is preliminary data.</text>
</comment>
<keyword evidence="3" id="KW-0808">Transferase</keyword>
<dbReference type="AlphaFoldDB" id="A0A814RIU2"/>
<evidence type="ECO:0000313" key="8">
    <source>
        <dbReference type="EMBL" id="CAF5129505.1"/>
    </source>
</evidence>
<dbReference type="EMBL" id="CAJNOV010003225">
    <property type="protein sequence ID" value="CAF1133510.1"/>
    <property type="molecule type" value="Genomic_DNA"/>
</dbReference>
<gene>
    <name evidence="7" type="ORF">BYL167_LOCUS57102</name>
    <name evidence="5" type="ORF">CJN711_LOCUS8683</name>
    <name evidence="6" type="ORF">MBJ925_LOCUS12444</name>
    <name evidence="8" type="ORF">SMN809_LOCUS62892</name>
</gene>
<dbReference type="PANTHER" id="PTHR44942:SF4">
    <property type="entry name" value="METHYLTRANSFERASE TYPE 11 DOMAIN-CONTAINING PROTEIN"/>
    <property type="match status" value="1"/>
</dbReference>